<dbReference type="RefSeq" id="WP_128211682.1">
    <property type="nucleotide sequence ID" value="NZ_CP025746.1"/>
</dbReference>
<keyword evidence="6 9" id="KW-0418">Kinase</keyword>
<accession>A0A410DPU3</accession>
<evidence type="ECO:0000256" key="3">
    <source>
        <dbReference type="ARBA" id="ARBA00022605"/>
    </source>
</evidence>
<dbReference type="InterPro" id="IPR036393">
    <property type="entry name" value="AceGlu_kinase-like_sf"/>
</dbReference>
<dbReference type="Gene3D" id="3.40.1160.10">
    <property type="entry name" value="Acetylglutamate kinase-like"/>
    <property type="match status" value="1"/>
</dbReference>
<feature type="site" description="Transition state stabilizer" evidence="9">
    <location>
        <position position="244"/>
    </location>
</feature>
<evidence type="ECO:0000256" key="5">
    <source>
        <dbReference type="ARBA" id="ARBA00022741"/>
    </source>
</evidence>
<feature type="binding site" evidence="9">
    <location>
        <position position="181"/>
    </location>
    <ligand>
        <name>substrate</name>
    </ligand>
</feature>
<organism evidence="11 12">
    <name type="scientific">Clostridium manihotivorum</name>
    <dbReference type="NCBI Taxonomy" id="2320868"/>
    <lineage>
        <taxon>Bacteria</taxon>
        <taxon>Bacillati</taxon>
        <taxon>Bacillota</taxon>
        <taxon>Clostridia</taxon>
        <taxon>Eubacteriales</taxon>
        <taxon>Clostridiaceae</taxon>
        <taxon>Clostridium</taxon>
    </lineage>
</organism>
<dbReference type="InterPro" id="IPR037528">
    <property type="entry name" value="ArgB"/>
</dbReference>
<dbReference type="EC" id="2.7.2.8" evidence="9"/>
<comment type="similarity">
    <text evidence="9">Belongs to the acetylglutamate kinase family. ArgB subfamily.</text>
</comment>
<dbReference type="InterPro" id="IPR004662">
    <property type="entry name" value="AcgluKinase_fam"/>
</dbReference>
<gene>
    <name evidence="9 11" type="primary">argB</name>
    <name evidence="11" type="ORF">C1I91_04975</name>
</gene>
<dbReference type="InterPro" id="IPR001057">
    <property type="entry name" value="Glu/AcGlu_kinase"/>
</dbReference>
<evidence type="ECO:0000256" key="7">
    <source>
        <dbReference type="ARBA" id="ARBA00022840"/>
    </source>
</evidence>
<dbReference type="GO" id="GO:0003991">
    <property type="term" value="F:acetylglutamate kinase activity"/>
    <property type="evidence" value="ECO:0007669"/>
    <property type="project" value="UniProtKB-UniRule"/>
</dbReference>
<evidence type="ECO:0000259" key="10">
    <source>
        <dbReference type="Pfam" id="PF00696"/>
    </source>
</evidence>
<feature type="binding site" evidence="9">
    <location>
        <begin position="65"/>
        <end position="66"/>
    </location>
    <ligand>
        <name>substrate</name>
    </ligand>
</feature>
<dbReference type="PANTHER" id="PTHR23342:SF0">
    <property type="entry name" value="N-ACETYLGLUTAMATE SYNTHASE, MITOCHONDRIAL"/>
    <property type="match status" value="1"/>
</dbReference>
<dbReference type="OrthoDB" id="9803155at2"/>
<feature type="domain" description="Aspartate/glutamate/uridylate kinase" evidence="10">
    <location>
        <begin position="25"/>
        <end position="263"/>
    </location>
</feature>
<evidence type="ECO:0000256" key="6">
    <source>
        <dbReference type="ARBA" id="ARBA00022777"/>
    </source>
</evidence>
<keyword evidence="7 9" id="KW-0067">ATP-binding</keyword>
<feature type="binding site" evidence="9">
    <location>
        <position position="87"/>
    </location>
    <ligand>
        <name>substrate</name>
    </ligand>
</feature>
<evidence type="ECO:0000256" key="9">
    <source>
        <dbReference type="HAMAP-Rule" id="MF_00082"/>
    </source>
</evidence>
<dbReference type="SUPFAM" id="SSF53633">
    <property type="entry name" value="Carbamate kinase-like"/>
    <property type="match status" value="1"/>
</dbReference>
<dbReference type="FunFam" id="3.40.1160.10:FF:000004">
    <property type="entry name" value="Acetylglutamate kinase"/>
    <property type="match status" value="1"/>
</dbReference>
<proteinExistence type="inferred from homology"/>
<evidence type="ECO:0000313" key="11">
    <source>
        <dbReference type="EMBL" id="QAA31067.1"/>
    </source>
</evidence>
<comment type="pathway">
    <text evidence="1 9">Amino-acid biosynthesis; L-arginine biosynthesis; N(2)-acetyl-L-ornithine from L-glutamate: step 2/4.</text>
</comment>
<dbReference type="KEGG" id="cmah:C1I91_04975"/>
<dbReference type="HAMAP" id="MF_00082">
    <property type="entry name" value="ArgB"/>
    <property type="match status" value="1"/>
</dbReference>
<dbReference type="InterPro" id="IPR041727">
    <property type="entry name" value="NAGK-C"/>
</dbReference>
<protein>
    <recommendedName>
        <fullName evidence="9">Acetylglutamate kinase</fullName>
        <ecNumber evidence="9">2.7.2.8</ecNumber>
    </recommendedName>
    <alternativeName>
        <fullName evidence="9">N-acetyl-L-glutamate 5-phosphotransferase</fullName>
    </alternativeName>
    <alternativeName>
        <fullName evidence="9">NAG kinase</fullName>
        <shortName evidence="9">NAGK</shortName>
    </alternativeName>
</protein>
<evidence type="ECO:0000256" key="1">
    <source>
        <dbReference type="ARBA" id="ARBA00004828"/>
    </source>
</evidence>
<keyword evidence="4 9" id="KW-0808">Transferase</keyword>
<feature type="site" description="Transition state stabilizer" evidence="9">
    <location>
        <position position="30"/>
    </location>
</feature>
<dbReference type="CDD" id="cd04250">
    <property type="entry name" value="AAK_NAGK-C"/>
    <property type="match status" value="1"/>
</dbReference>
<dbReference type="PRINTS" id="PR00474">
    <property type="entry name" value="GLU5KINASE"/>
</dbReference>
<dbReference type="InterPro" id="IPR001048">
    <property type="entry name" value="Asp/Glu/Uridylate_kinase"/>
</dbReference>
<dbReference type="Pfam" id="PF00696">
    <property type="entry name" value="AA_kinase"/>
    <property type="match status" value="1"/>
</dbReference>
<dbReference type="PIRSF" id="PIRSF000728">
    <property type="entry name" value="NAGK"/>
    <property type="match status" value="1"/>
</dbReference>
<dbReference type="NCBIfam" id="TIGR00761">
    <property type="entry name" value="argB"/>
    <property type="match status" value="1"/>
</dbReference>
<dbReference type="GO" id="GO:0005524">
    <property type="term" value="F:ATP binding"/>
    <property type="evidence" value="ECO:0007669"/>
    <property type="project" value="UniProtKB-UniRule"/>
</dbReference>
<comment type="function">
    <text evidence="9">Catalyzes the ATP-dependent phosphorylation of N-acetyl-L-glutamate.</text>
</comment>
<keyword evidence="3 9" id="KW-0028">Amino-acid biosynthesis</keyword>
<dbReference type="GO" id="GO:0005737">
    <property type="term" value="C:cytoplasm"/>
    <property type="evidence" value="ECO:0007669"/>
    <property type="project" value="UniProtKB-SubCell"/>
</dbReference>
<keyword evidence="12" id="KW-1185">Reference proteome</keyword>
<keyword evidence="2 9" id="KW-0055">Arginine biosynthesis</keyword>
<keyword evidence="5 9" id="KW-0547">Nucleotide-binding</keyword>
<dbReference type="UniPathway" id="UPA00068">
    <property type="reaction ID" value="UER00107"/>
</dbReference>
<dbReference type="EMBL" id="CP025746">
    <property type="protein sequence ID" value="QAA31067.1"/>
    <property type="molecule type" value="Genomic_DNA"/>
</dbReference>
<comment type="subcellular location">
    <subcellularLocation>
        <location evidence="9">Cytoplasm</location>
    </subcellularLocation>
</comment>
<evidence type="ECO:0000256" key="2">
    <source>
        <dbReference type="ARBA" id="ARBA00022571"/>
    </source>
</evidence>
<evidence type="ECO:0000256" key="4">
    <source>
        <dbReference type="ARBA" id="ARBA00022679"/>
    </source>
</evidence>
<keyword evidence="9" id="KW-0963">Cytoplasm</keyword>
<name>A0A410DPU3_9CLOT</name>
<dbReference type="PANTHER" id="PTHR23342">
    <property type="entry name" value="N-ACETYLGLUTAMATE SYNTHASE"/>
    <property type="match status" value="1"/>
</dbReference>
<evidence type="ECO:0000313" key="12">
    <source>
        <dbReference type="Proteomes" id="UP000286268"/>
    </source>
</evidence>
<dbReference type="GO" id="GO:0042450">
    <property type="term" value="P:L-arginine biosynthetic process via ornithine"/>
    <property type="evidence" value="ECO:0007669"/>
    <property type="project" value="UniProtKB-UniRule"/>
</dbReference>
<dbReference type="Proteomes" id="UP000286268">
    <property type="component" value="Chromosome"/>
</dbReference>
<comment type="catalytic activity">
    <reaction evidence="8 9">
        <text>N-acetyl-L-glutamate + ATP = N-acetyl-L-glutamyl 5-phosphate + ADP</text>
        <dbReference type="Rhea" id="RHEA:14629"/>
        <dbReference type="ChEBI" id="CHEBI:30616"/>
        <dbReference type="ChEBI" id="CHEBI:44337"/>
        <dbReference type="ChEBI" id="CHEBI:57936"/>
        <dbReference type="ChEBI" id="CHEBI:456216"/>
        <dbReference type="EC" id="2.7.2.8"/>
    </reaction>
</comment>
<dbReference type="AlphaFoldDB" id="A0A410DPU3"/>
<sequence length="285" mass="31063">MANIDFKKANTLIEALPYIKDYYGKTIVIKYGGSAMKNRTLKEAVINDLILMSCVGINVVLVHGGGPEINIFLEKMGKKPKFINGLRYTDEETMDVVQMVLAGKVNKELVFLINSLGGKAIGLCGIDGNMLLTEKVKGEEDLGFVGQVKKVNTEVIDNSLKQGYISVIATIGIGEDEKIYNINGDIAAAKIASALKAEKLILLTDVPGLLRDPNSEETLISEIRVGEIPELMEEKVISGGMIPKIESCVESIRNGVKRVHILDGRIPHSVLIELFSDEGIGTMIY</sequence>
<reference evidence="11 12" key="1">
    <citation type="submission" date="2018-01" db="EMBL/GenBank/DDBJ databases">
        <title>Genome Sequencing and Assembly of Anaerobacter polyendosporus strain CT4.</title>
        <authorList>
            <person name="Tachaapaikoon C."/>
            <person name="Sutheeworapong S."/>
            <person name="Jenjaroenpun P."/>
            <person name="Wongsurawat T."/>
            <person name="Nookeaw I."/>
            <person name="Cheawchanlertfa P."/>
            <person name="Kosugi A."/>
            <person name="Cheevadhanarak S."/>
            <person name="Ratanakhanokchai K."/>
        </authorList>
    </citation>
    <scope>NUCLEOTIDE SEQUENCE [LARGE SCALE GENOMIC DNA]</scope>
    <source>
        <strain evidence="11 12">CT4</strain>
    </source>
</reference>
<evidence type="ECO:0000256" key="8">
    <source>
        <dbReference type="ARBA" id="ARBA00048141"/>
    </source>
</evidence>